<feature type="transmembrane region" description="Helical" evidence="1">
    <location>
        <begin position="130"/>
        <end position="146"/>
    </location>
</feature>
<organism evidence="2 3">
    <name type="scientific">Mucilaginibacter psychrotolerans</name>
    <dbReference type="NCBI Taxonomy" id="1524096"/>
    <lineage>
        <taxon>Bacteria</taxon>
        <taxon>Pseudomonadati</taxon>
        <taxon>Bacteroidota</taxon>
        <taxon>Sphingobacteriia</taxon>
        <taxon>Sphingobacteriales</taxon>
        <taxon>Sphingobacteriaceae</taxon>
        <taxon>Mucilaginibacter</taxon>
    </lineage>
</organism>
<dbReference type="EMBL" id="SOZE01000017">
    <property type="protein sequence ID" value="TFF36163.1"/>
    <property type="molecule type" value="Genomic_DNA"/>
</dbReference>
<comment type="caution">
    <text evidence="2">The sequence shown here is derived from an EMBL/GenBank/DDBJ whole genome shotgun (WGS) entry which is preliminary data.</text>
</comment>
<evidence type="ECO:0000256" key="1">
    <source>
        <dbReference type="SAM" id="Phobius"/>
    </source>
</evidence>
<dbReference type="InterPro" id="IPR036736">
    <property type="entry name" value="ACP-like_sf"/>
</dbReference>
<accession>A0A4Y8SAQ8</accession>
<sequence length="232" mass="26016">MKLNIKTATPSAYNLNNVDPEDISDVLVKIEKSFNITFGNDDLKDTKNFGALCDVVVAKVKHAQADSCTTQQAFYKLRSAINARNPTEKYLVKPQTKLCELFPRDNRIEVVADIEAEMGFHMNLLHPKPWITWSFALLLVASFGLFFVNSTVAFVGLVISIAGLRLAGRFGKELKVKTIGDLAEKIAREHYLKCRRDASTVNRTEIVQKIKELFAHDLDLEPSALTKEAKFA</sequence>
<dbReference type="Gene3D" id="1.10.1200.10">
    <property type="entry name" value="ACP-like"/>
    <property type="match status" value="1"/>
</dbReference>
<keyword evidence="1" id="KW-0812">Transmembrane</keyword>
<dbReference type="OrthoDB" id="668798at2"/>
<dbReference type="Proteomes" id="UP000297540">
    <property type="component" value="Unassembled WGS sequence"/>
</dbReference>
<name>A0A4Y8SAQ8_9SPHI</name>
<proteinExistence type="predicted"/>
<dbReference type="RefSeq" id="WP_133232536.1">
    <property type="nucleotide sequence ID" value="NZ_SOZE01000017.1"/>
</dbReference>
<keyword evidence="1" id="KW-1133">Transmembrane helix</keyword>
<keyword evidence="1" id="KW-0472">Membrane</keyword>
<evidence type="ECO:0000313" key="3">
    <source>
        <dbReference type="Proteomes" id="UP000297540"/>
    </source>
</evidence>
<evidence type="ECO:0000313" key="2">
    <source>
        <dbReference type="EMBL" id="TFF36163.1"/>
    </source>
</evidence>
<gene>
    <name evidence="2" type="ORF">E2R66_16605</name>
</gene>
<dbReference type="AlphaFoldDB" id="A0A4Y8SAQ8"/>
<reference evidence="2 3" key="1">
    <citation type="journal article" date="2017" name="Int. J. Syst. Evol. Microbiol.">
        <title>Mucilaginibacterpsychrotolerans sp. nov., isolated from peatlands.</title>
        <authorList>
            <person name="Deng Y."/>
            <person name="Shen L."/>
            <person name="Xu B."/>
            <person name="Liu Y."/>
            <person name="Gu Z."/>
            <person name="Liu H."/>
            <person name="Zhou Y."/>
        </authorList>
    </citation>
    <scope>NUCLEOTIDE SEQUENCE [LARGE SCALE GENOMIC DNA]</scope>
    <source>
        <strain evidence="2 3">NH7-4</strain>
    </source>
</reference>
<keyword evidence="3" id="KW-1185">Reference proteome</keyword>
<protein>
    <submittedName>
        <fullName evidence="2">Uncharacterized protein</fullName>
    </submittedName>
</protein>